<evidence type="ECO:0000259" key="3">
    <source>
        <dbReference type="Pfam" id="PF14343"/>
    </source>
</evidence>
<dbReference type="EMBL" id="JABFDB010000008">
    <property type="protein sequence ID" value="NYZ20475.1"/>
    <property type="molecule type" value="Genomic_DNA"/>
</dbReference>
<keyword evidence="4" id="KW-0378">Hydrolase</keyword>
<reference evidence="4 5" key="1">
    <citation type="submission" date="2020-05" db="EMBL/GenBank/DDBJ databases">
        <title>Azospirillum oleiclasticum sp. nov, a nitrogen-fixing and heavy crude oil-emulsifying bacterium isolated from the crude oil of Yumen Oilfield.</title>
        <authorList>
            <person name="Wu D."/>
            <person name="Cai M."/>
            <person name="Zhang X."/>
        </authorList>
    </citation>
    <scope>NUCLEOTIDE SEQUENCE [LARGE SCALE GENOMIC DNA]</scope>
    <source>
        <strain evidence="4 5">ROY-1-1-2</strain>
    </source>
</reference>
<feature type="signal peptide" evidence="2">
    <location>
        <begin position="1"/>
        <end position="26"/>
    </location>
</feature>
<sequence>MRRPALRHLVIPALLLSLALAGCASSGDGGSADRPLVPADAEPGTYWQGERSQSAERAQLVARSDREWTELWARVGQEPPSRGLPGGRMAVGIFLGYRDTGGYGVTIEQVAVKDGALVVNYRERVPGPTAAVVQAITSPFAVRLVPAAEGTAKFVRVR</sequence>
<feature type="domain" description="PrcB C-terminal" evidence="3">
    <location>
        <begin position="89"/>
        <end position="142"/>
    </location>
</feature>
<gene>
    <name evidence="4" type="ORF">HND93_12195</name>
</gene>
<dbReference type="GO" id="GO:0008233">
    <property type="term" value="F:peptidase activity"/>
    <property type="evidence" value="ECO:0007669"/>
    <property type="project" value="UniProtKB-KW"/>
</dbReference>
<evidence type="ECO:0000313" key="4">
    <source>
        <dbReference type="EMBL" id="NYZ20475.1"/>
    </source>
</evidence>
<evidence type="ECO:0000313" key="5">
    <source>
        <dbReference type="Proteomes" id="UP000584642"/>
    </source>
</evidence>
<dbReference type="RefSeq" id="WP_180282253.1">
    <property type="nucleotide sequence ID" value="NZ_JABFDB010000008.1"/>
</dbReference>
<organism evidence="4 5">
    <name type="scientific">Azospirillum oleiclasticum</name>
    <dbReference type="NCBI Taxonomy" id="2735135"/>
    <lineage>
        <taxon>Bacteria</taxon>
        <taxon>Pseudomonadati</taxon>
        <taxon>Pseudomonadota</taxon>
        <taxon>Alphaproteobacteria</taxon>
        <taxon>Rhodospirillales</taxon>
        <taxon>Azospirillaceae</taxon>
        <taxon>Azospirillum</taxon>
    </lineage>
</organism>
<keyword evidence="5" id="KW-1185">Reference proteome</keyword>
<dbReference type="InterPro" id="IPR025748">
    <property type="entry name" value="PrcB_C_dom"/>
</dbReference>
<protein>
    <submittedName>
        <fullName evidence="4">Protease complex subunit PrcB family protein</fullName>
    </submittedName>
</protein>
<dbReference type="Proteomes" id="UP000584642">
    <property type="component" value="Unassembled WGS sequence"/>
</dbReference>
<keyword evidence="2" id="KW-0732">Signal</keyword>
<accession>A0ABX2T843</accession>
<evidence type="ECO:0000256" key="1">
    <source>
        <dbReference type="SAM" id="MobiDB-lite"/>
    </source>
</evidence>
<keyword evidence="4" id="KW-0645">Protease</keyword>
<name>A0ABX2T843_9PROT</name>
<proteinExistence type="predicted"/>
<comment type="caution">
    <text evidence="4">The sequence shown here is derived from an EMBL/GenBank/DDBJ whole genome shotgun (WGS) entry which is preliminary data.</text>
</comment>
<feature type="chain" id="PRO_5045067830" evidence="2">
    <location>
        <begin position="27"/>
        <end position="158"/>
    </location>
</feature>
<evidence type="ECO:0000256" key="2">
    <source>
        <dbReference type="SAM" id="SignalP"/>
    </source>
</evidence>
<dbReference type="PROSITE" id="PS51257">
    <property type="entry name" value="PROKAR_LIPOPROTEIN"/>
    <property type="match status" value="1"/>
</dbReference>
<feature type="region of interest" description="Disordered" evidence="1">
    <location>
        <begin position="29"/>
        <end position="52"/>
    </location>
</feature>
<dbReference type="Pfam" id="PF14343">
    <property type="entry name" value="PrcB_C"/>
    <property type="match status" value="1"/>
</dbReference>
<dbReference type="GO" id="GO:0006508">
    <property type="term" value="P:proteolysis"/>
    <property type="evidence" value="ECO:0007669"/>
    <property type="project" value="UniProtKB-KW"/>
</dbReference>